<protein>
    <submittedName>
        <fullName evidence="2">Uncharacterized protein</fullName>
    </submittedName>
</protein>
<feature type="region of interest" description="Disordered" evidence="1">
    <location>
        <begin position="70"/>
        <end position="93"/>
    </location>
</feature>
<dbReference type="EMBL" id="FPKX01000074">
    <property type="protein sequence ID" value="SFZ99060.1"/>
    <property type="molecule type" value="Genomic_DNA"/>
</dbReference>
<gene>
    <name evidence="2" type="ORF">MNB_SV-5-974</name>
</gene>
<evidence type="ECO:0000256" key="1">
    <source>
        <dbReference type="SAM" id="MobiDB-lite"/>
    </source>
</evidence>
<proteinExistence type="predicted"/>
<reference evidence="2" key="1">
    <citation type="submission" date="2016-10" db="EMBL/GenBank/DDBJ databases">
        <authorList>
            <person name="de Groot N.N."/>
        </authorList>
    </citation>
    <scope>NUCLEOTIDE SEQUENCE</scope>
</reference>
<accession>A0A1W1EGB1</accession>
<feature type="compositionally biased region" description="Basic residues" evidence="1">
    <location>
        <begin position="71"/>
        <end position="93"/>
    </location>
</feature>
<evidence type="ECO:0000313" key="2">
    <source>
        <dbReference type="EMBL" id="SFZ99060.1"/>
    </source>
</evidence>
<sequence length="145" mass="16193">MKTRKSFIVKLVAVTMMLGLFSPSINIENSEESSKVASVSDTKMDLSQGLLAKLTTSDISISLFTQAEARRGHRRGAGRAHRRAHRRANYRHHRRKNARRVIGGIAAGVAIGAVVNHARNRRSSCETVYVRGLRYEDCGGDLRRY</sequence>
<dbReference type="AlphaFoldDB" id="A0A1W1EGB1"/>
<name>A0A1W1EGB1_9ZZZZ</name>
<organism evidence="2">
    <name type="scientific">hydrothermal vent metagenome</name>
    <dbReference type="NCBI Taxonomy" id="652676"/>
    <lineage>
        <taxon>unclassified sequences</taxon>
        <taxon>metagenomes</taxon>
        <taxon>ecological metagenomes</taxon>
    </lineage>
</organism>